<dbReference type="SUPFAM" id="SSF140996">
    <property type="entry name" value="Hermes dimerisation domain"/>
    <property type="match status" value="1"/>
</dbReference>
<comment type="caution">
    <text evidence="6">The sequence shown here is derived from an EMBL/GenBank/DDBJ whole genome shotgun (WGS) entry which is preliminary data.</text>
</comment>
<dbReference type="GO" id="GO:0008270">
    <property type="term" value="F:zinc ion binding"/>
    <property type="evidence" value="ECO:0007669"/>
    <property type="project" value="UniProtKB-KW"/>
</dbReference>
<reference evidence="6 7" key="1">
    <citation type="submission" date="2019-04" db="EMBL/GenBank/DDBJ databases">
        <title>Chromosome genome assembly for Takifugu flavidus.</title>
        <authorList>
            <person name="Xiao S."/>
        </authorList>
    </citation>
    <scope>NUCLEOTIDE SEQUENCE [LARGE SCALE GENOMIC DNA]</scope>
    <source>
        <strain evidence="6">HTHZ2018</strain>
        <tissue evidence="6">Muscle</tissue>
    </source>
</reference>
<evidence type="ECO:0000313" key="6">
    <source>
        <dbReference type="EMBL" id="TWW56182.1"/>
    </source>
</evidence>
<keyword evidence="2" id="KW-0479">Metal-binding</keyword>
<keyword evidence="3" id="KW-0863">Zinc-finger</keyword>
<dbReference type="InterPro" id="IPR052035">
    <property type="entry name" value="ZnF_BED_domain_contain"/>
</dbReference>
<evidence type="ECO:0000256" key="3">
    <source>
        <dbReference type="ARBA" id="ARBA00022771"/>
    </source>
</evidence>
<sequence length="121" mass="13798">MMRHYRAKHENEAGGAAVMTFPPGSRKQELDEALVDFIVKDSQPFTVVSDPSFCALVAKLDPTYTLPSRQTVKAMVERRYVEEKEKAKAALQNVECQLDRRYVDFHQHGCVSRCHLSCYSC</sequence>
<dbReference type="EMBL" id="RHFK02000021">
    <property type="protein sequence ID" value="TWW56182.1"/>
    <property type="molecule type" value="Genomic_DNA"/>
</dbReference>
<evidence type="ECO:0000313" key="7">
    <source>
        <dbReference type="Proteomes" id="UP000324091"/>
    </source>
</evidence>
<evidence type="ECO:0000256" key="1">
    <source>
        <dbReference type="ARBA" id="ARBA00004123"/>
    </source>
</evidence>
<accession>A0A5C6MLY3</accession>
<evidence type="ECO:0000256" key="5">
    <source>
        <dbReference type="ARBA" id="ARBA00023242"/>
    </source>
</evidence>
<dbReference type="GO" id="GO:0005634">
    <property type="term" value="C:nucleus"/>
    <property type="evidence" value="ECO:0007669"/>
    <property type="project" value="UniProtKB-SubCell"/>
</dbReference>
<protein>
    <submittedName>
        <fullName evidence="6">Uncharacterized protein</fullName>
    </submittedName>
</protein>
<dbReference type="PANTHER" id="PTHR46481:SF10">
    <property type="entry name" value="ZINC FINGER BED DOMAIN-CONTAINING PROTEIN 39"/>
    <property type="match status" value="1"/>
</dbReference>
<dbReference type="AlphaFoldDB" id="A0A5C6MLY3"/>
<keyword evidence="4" id="KW-0862">Zinc</keyword>
<dbReference type="PANTHER" id="PTHR46481">
    <property type="entry name" value="ZINC FINGER BED DOMAIN-CONTAINING PROTEIN 4"/>
    <property type="match status" value="1"/>
</dbReference>
<keyword evidence="5" id="KW-0539">Nucleus</keyword>
<keyword evidence="7" id="KW-1185">Reference proteome</keyword>
<comment type="subcellular location">
    <subcellularLocation>
        <location evidence="1">Nucleus</location>
    </subcellularLocation>
</comment>
<dbReference type="Gene3D" id="1.10.10.1070">
    <property type="entry name" value="Zinc finger, BED domain-containing"/>
    <property type="match status" value="1"/>
</dbReference>
<dbReference type="Proteomes" id="UP000324091">
    <property type="component" value="Chromosome 8"/>
</dbReference>
<evidence type="ECO:0000256" key="4">
    <source>
        <dbReference type="ARBA" id="ARBA00022833"/>
    </source>
</evidence>
<organism evidence="6 7">
    <name type="scientific">Takifugu flavidus</name>
    <name type="common">sansaifugu</name>
    <dbReference type="NCBI Taxonomy" id="433684"/>
    <lineage>
        <taxon>Eukaryota</taxon>
        <taxon>Metazoa</taxon>
        <taxon>Chordata</taxon>
        <taxon>Craniata</taxon>
        <taxon>Vertebrata</taxon>
        <taxon>Euteleostomi</taxon>
        <taxon>Actinopterygii</taxon>
        <taxon>Neopterygii</taxon>
        <taxon>Teleostei</taxon>
        <taxon>Neoteleostei</taxon>
        <taxon>Acanthomorphata</taxon>
        <taxon>Eupercaria</taxon>
        <taxon>Tetraodontiformes</taxon>
        <taxon>Tetradontoidea</taxon>
        <taxon>Tetraodontidae</taxon>
        <taxon>Takifugu</taxon>
    </lineage>
</organism>
<feature type="non-terminal residue" evidence="6">
    <location>
        <position position="121"/>
    </location>
</feature>
<evidence type="ECO:0000256" key="2">
    <source>
        <dbReference type="ARBA" id="ARBA00022723"/>
    </source>
</evidence>
<name>A0A5C6MLY3_9TELE</name>
<gene>
    <name evidence="6" type="ORF">D4764_08G0001690</name>
</gene>
<proteinExistence type="predicted"/>